<accession>A0AAN7N823</accession>
<dbReference type="PANTHER" id="PTHR21502:SF8">
    <property type="entry name" value="CILIUM ASSEMBLY PROTEIN DZIP1L"/>
    <property type="match status" value="1"/>
</dbReference>
<dbReference type="InterPro" id="IPR058883">
    <property type="entry name" value="DZIP1_dom"/>
</dbReference>
<keyword evidence="4" id="KW-0863">Zinc-finger</keyword>
<evidence type="ECO:0000256" key="5">
    <source>
        <dbReference type="ARBA" id="ARBA00022833"/>
    </source>
</evidence>
<name>A0AAN7N823_MYCAM</name>
<evidence type="ECO:0000256" key="7">
    <source>
        <dbReference type="SAM" id="Coils"/>
    </source>
</evidence>
<reference evidence="10 11" key="1">
    <citation type="journal article" date="2023" name="J. Hered.">
        <title>Chromosome-level genome of the wood stork (Mycteria americana) provides insight into avian chromosome evolution.</title>
        <authorList>
            <person name="Flamio R. Jr."/>
            <person name="Ramstad K.M."/>
        </authorList>
    </citation>
    <scope>NUCLEOTIDE SEQUENCE [LARGE SCALE GENOMIC DNA]</scope>
    <source>
        <strain evidence="10">JAX WOST 10</strain>
    </source>
</reference>
<dbReference type="GO" id="GO:0008270">
    <property type="term" value="F:zinc ion binding"/>
    <property type="evidence" value="ECO:0007669"/>
    <property type="project" value="UniProtKB-KW"/>
</dbReference>
<evidence type="ECO:0000256" key="2">
    <source>
        <dbReference type="ARBA" id="ARBA00022490"/>
    </source>
</evidence>
<dbReference type="GO" id="GO:0005737">
    <property type="term" value="C:cytoplasm"/>
    <property type="evidence" value="ECO:0007669"/>
    <property type="project" value="UniProtKB-SubCell"/>
</dbReference>
<dbReference type="Pfam" id="PF25977">
    <property type="entry name" value="DZIP1"/>
    <property type="match status" value="1"/>
</dbReference>
<dbReference type="AlphaFoldDB" id="A0AAN7N823"/>
<keyword evidence="11" id="KW-1185">Reference proteome</keyword>
<comment type="subcellular location">
    <subcellularLocation>
        <location evidence="1">Cytoplasm</location>
    </subcellularLocation>
</comment>
<evidence type="ECO:0000256" key="6">
    <source>
        <dbReference type="ARBA" id="ARBA00023054"/>
    </source>
</evidence>
<dbReference type="Proteomes" id="UP001333110">
    <property type="component" value="Unassembled WGS sequence"/>
</dbReference>
<dbReference type="Pfam" id="PF13815">
    <property type="entry name" value="Dzip-like_N"/>
    <property type="match status" value="1"/>
</dbReference>
<protein>
    <recommendedName>
        <fullName evidence="12">DZI1L protein</fullName>
    </recommendedName>
</protein>
<sequence>MPGASPGLTIPVDIPPFHFQPRQVGVDWRRFSTIDVERVAREVDVATLQEHIAGVTFCNLDGEQCPHCGQPADPILLKVLRMAQLSIEYLLHCQEPLGTSLAMHAESLQAAHAELACTQQQAAEQAAQLRRAKEESRRWKKLIATQQLLLQAGPNTYCKELADCTLAHSTSVSLSFAERQKMKQVEHMEDEVVELKEKLREMQQQLEAEREKEKLCREQEKERARQQEEEGRRDLERWKEERTKLHEEIDGLRQLFLAAFKEVASRSSVMEGKLQELQAREVAVSNLGTLQNDDTKEARGQTPSWAELQGEQERMAVQLKKENKTLHATPSQDQQVVMDHVHQQMEALSTWLREQPKVMKSQEEKAMTWEVTKVVADEESSGGYQSWDHPYPESTRMKLAFGLGGMSAESNQLLGLGLVGPMSPKRRTDPPAHSPGCRPRVAVLVPARTFTPDREEAALGGKQRLLEALQRNPNLLKQFRLILEEVLEEKLESMGVKRVAKGISTRTYKSLQAMVRLQQQQKAVKIPGLLHLRDELVQAVMGKVRRCKKSSATLPQQLSIIPGEVTSCPLYIHGDLWPQDTIPLPSETQQDRERLAGDISDLETSSLENLAKPPALVAADAQGATLVPRALGSRAARGHMVVTGK</sequence>
<feature type="domain" description="Cilium assembly protein DZIP1 N-terminal" evidence="8">
    <location>
        <begin position="17"/>
        <end position="137"/>
    </location>
</feature>
<comment type="caution">
    <text evidence="10">The sequence shown here is derived from an EMBL/GenBank/DDBJ whole genome shotgun (WGS) entry which is preliminary data.</text>
</comment>
<dbReference type="InterPro" id="IPR032714">
    <property type="entry name" value="DZIP1_N"/>
</dbReference>
<evidence type="ECO:0000256" key="4">
    <source>
        <dbReference type="ARBA" id="ARBA00022771"/>
    </source>
</evidence>
<organism evidence="10 11">
    <name type="scientific">Mycteria americana</name>
    <name type="common">Wood stork</name>
    <dbReference type="NCBI Taxonomy" id="33587"/>
    <lineage>
        <taxon>Eukaryota</taxon>
        <taxon>Metazoa</taxon>
        <taxon>Chordata</taxon>
        <taxon>Craniata</taxon>
        <taxon>Vertebrata</taxon>
        <taxon>Euteleostomi</taxon>
        <taxon>Archelosauria</taxon>
        <taxon>Archosauria</taxon>
        <taxon>Dinosauria</taxon>
        <taxon>Saurischia</taxon>
        <taxon>Theropoda</taxon>
        <taxon>Coelurosauria</taxon>
        <taxon>Aves</taxon>
        <taxon>Neognathae</taxon>
        <taxon>Neoaves</taxon>
        <taxon>Aequornithes</taxon>
        <taxon>Ciconiiformes</taxon>
        <taxon>Ciconiidae</taxon>
        <taxon>Mycteria</taxon>
    </lineage>
</organism>
<gene>
    <name evidence="10" type="ORF">QYF61_011585</name>
</gene>
<evidence type="ECO:0000313" key="10">
    <source>
        <dbReference type="EMBL" id="KAK4819791.1"/>
    </source>
</evidence>
<keyword evidence="3" id="KW-0479">Metal-binding</keyword>
<dbReference type="PANTHER" id="PTHR21502">
    <property type="entry name" value="ZINC FINGER PROTEIN DZIP1"/>
    <property type="match status" value="1"/>
</dbReference>
<keyword evidence="5" id="KW-0862">Zinc</keyword>
<feature type="coiled-coil region" evidence="7">
    <location>
        <begin position="115"/>
        <end position="142"/>
    </location>
</feature>
<keyword evidence="6 7" id="KW-0175">Coiled coil</keyword>
<dbReference type="EMBL" id="JAUNZN010000006">
    <property type="protein sequence ID" value="KAK4819791.1"/>
    <property type="molecule type" value="Genomic_DNA"/>
</dbReference>
<evidence type="ECO:0008006" key="12">
    <source>
        <dbReference type="Google" id="ProtNLM"/>
    </source>
</evidence>
<proteinExistence type="predicted"/>
<evidence type="ECO:0000313" key="11">
    <source>
        <dbReference type="Proteomes" id="UP001333110"/>
    </source>
</evidence>
<dbReference type="GO" id="GO:0036064">
    <property type="term" value="C:ciliary basal body"/>
    <property type="evidence" value="ECO:0007669"/>
    <property type="project" value="TreeGrafter"/>
</dbReference>
<dbReference type="InterPro" id="IPR051241">
    <property type="entry name" value="DZIP_RILPL"/>
</dbReference>
<keyword evidence="2" id="KW-0963">Cytoplasm</keyword>
<evidence type="ECO:0000259" key="8">
    <source>
        <dbReference type="Pfam" id="PF13815"/>
    </source>
</evidence>
<feature type="coiled-coil region" evidence="7">
    <location>
        <begin position="178"/>
        <end position="255"/>
    </location>
</feature>
<dbReference type="GO" id="GO:0060271">
    <property type="term" value="P:cilium assembly"/>
    <property type="evidence" value="ECO:0007669"/>
    <property type="project" value="TreeGrafter"/>
</dbReference>
<evidence type="ECO:0000256" key="3">
    <source>
        <dbReference type="ARBA" id="ARBA00022723"/>
    </source>
</evidence>
<feature type="domain" description="Cilium assembly protein DZIP1" evidence="9">
    <location>
        <begin position="475"/>
        <end position="548"/>
    </location>
</feature>
<evidence type="ECO:0000256" key="1">
    <source>
        <dbReference type="ARBA" id="ARBA00004496"/>
    </source>
</evidence>
<evidence type="ECO:0000259" key="9">
    <source>
        <dbReference type="Pfam" id="PF25977"/>
    </source>
</evidence>